<evidence type="ECO:0000256" key="1">
    <source>
        <dbReference type="ARBA" id="ARBA00023015"/>
    </source>
</evidence>
<gene>
    <name evidence="6" type="ORF">GIB67_040295</name>
</gene>
<dbReference type="InterPro" id="IPR001005">
    <property type="entry name" value="SANT/Myb"/>
</dbReference>
<evidence type="ECO:0000256" key="3">
    <source>
        <dbReference type="ARBA" id="ARBA00023242"/>
    </source>
</evidence>
<evidence type="ECO:0000313" key="7">
    <source>
        <dbReference type="Proteomes" id="UP000541444"/>
    </source>
</evidence>
<sequence>MTSKIKSQDGNLQYLHDYPFELPNRSSEISASWEPCNMGVTIQSSSPALDEGLQLTYIRSSSNPSSHFGSPASPLYMGFPPDEYQLGMFPLISQLQKNSTNSDIPRYQTCDDYFMAKQDAPDLQSQDTLQSVVKFSLRNNQNPRTTENSCPLPNKKIPGNEILIALQNKVGFDPFKSPLAQQCNFDYIEKQSSRPFSRCVSSPSSVGVSNKTRIRWTQDLHERFVECVNCLGGAEKATPKGILKLMDSDGLTIFHVKSHLQKYRSMKFIPESAQGKSERQTFTNDIRRIDHKTGIQITEALRMQLEVQRRLHEQLEIQRNLQMRIEEEGKKLKMMFDEQQKANKNEFQTQNSDFIFIDDQPKSLQNTEVHNIGESSENNQFPYKIS</sequence>
<feature type="domain" description="Myb-like" evidence="4">
    <location>
        <begin position="215"/>
        <end position="264"/>
    </location>
</feature>
<reference evidence="6 7" key="1">
    <citation type="journal article" date="2020" name="IScience">
        <title>Genome Sequencing of the Endangered Kingdonia uniflora (Circaeasteraceae, Ranunculales) Reveals Potential Mechanisms of Evolutionary Specialization.</title>
        <authorList>
            <person name="Sun Y."/>
            <person name="Deng T."/>
            <person name="Zhang A."/>
            <person name="Moore M.J."/>
            <person name="Landis J.B."/>
            <person name="Lin N."/>
            <person name="Zhang H."/>
            <person name="Zhang X."/>
            <person name="Huang J."/>
            <person name="Zhang X."/>
            <person name="Sun H."/>
            <person name="Wang H."/>
        </authorList>
    </citation>
    <scope>NUCLEOTIDE SEQUENCE [LARGE SCALE GENOMIC DNA]</scope>
    <source>
        <strain evidence="6">TB1705</strain>
        <tissue evidence="6">Leaf</tissue>
    </source>
</reference>
<protein>
    <submittedName>
        <fullName evidence="6">Uncharacterized protein</fullName>
    </submittedName>
</protein>
<dbReference type="InterPro" id="IPR009057">
    <property type="entry name" value="Homeodomain-like_sf"/>
</dbReference>
<name>A0A7J7MV25_9MAGN</name>
<dbReference type="Pfam" id="PF14379">
    <property type="entry name" value="Myb_CC_LHEQLE"/>
    <property type="match status" value="1"/>
</dbReference>
<dbReference type="Proteomes" id="UP000541444">
    <property type="component" value="Unassembled WGS sequence"/>
</dbReference>
<dbReference type="SUPFAM" id="SSF46689">
    <property type="entry name" value="Homeodomain-like"/>
    <property type="match status" value="1"/>
</dbReference>
<comment type="caution">
    <text evidence="6">The sequence shown here is derived from an EMBL/GenBank/DDBJ whole genome shotgun (WGS) entry which is preliminary data.</text>
</comment>
<accession>A0A7J7MV25</accession>
<proteinExistence type="predicted"/>
<dbReference type="PANTHER" id="PTHR31499">
    <property type="entry name" value="MYB FAMILY TRANSCRIPTION FACTOR PHL11"/>
    <property type="match status" value="1"/>
</dbReference>
<dbReference type="OrthoDB" id="551907at2759"/>
<evidence type="ECO:0000313" key="6">
    <source>
        <dbReference type="EMBL" id="KAF6158781.1"/>
    </source>
</evidence>
<dbReference type="InterPro" id="IPR006447">
    <property type="entry name" value="Myb_dom_plants"/>
</dbReference>
<organism evidence="6 7">
    <name type="scientific">Kingdonia uniflora</name>
    <dbReference type="NCBI Taxonomy" id="39325"/>
    <lineage>
        <taxon>Eukaryota</taxon>
        <taxon>Viridiplantae</taxon>
        <taxon>Streptophyta</taxon>
        <taxon>Embryophyta</taxon>
        <taxon>Tracheophyta</taxon>
        <taxon>Spermatophyta</taxon>
        <taxon>Magnoliopsida</taxon>
        <taxon>Ranunculales</taxon>
        <taxon>Circaeasteraceae</taxon>
        <taxon>Kingdonia</taxon>
    </lineage>
</organism>
<keyword evidence="7" id="KW-1185">Reference proteome</keyword>
<dbReference type="InterPro" id="IPR025756">
    <property type="entry name" value="Myb_CC_LHEQLE"/>
</dbReference>
<dbReference type="AlphaFoldDB" id="A0A7J7MV25"/>
<keyword evidence="1" id="KW-0805">Transcription regulation</keyword>
<dbReference type="FunFam" id="1.10.10.60:FF:000002">
    <property type="entry name" value="Myb family transcription factor"/>
    <property type="match status" value="1"/>
</dbReference>
<dbReference type="Pfam" id="PF00249">
    <property type="entry name" value="Myb_DNA-binding"/>
    <property type="match status" value="1"/>
</dbReference>
<dbReference type="GO" id="GO:0003677">
    <property type="term" value="F:DNA binding"/>
    <property type="evidence" value="ECO:0007669"/>
    <property type="project" value="InterPro"/>
</dbReference>
<dbReference type="PANTHER" id="PTHR31499:SF85">
    <property type="entry name" value="TRANSCRIPTION FACTOR MYB-RELATED FAMILY"/>
    <property type="match status" value="1"/>
</dbReference>
<dbReference type="GO" id="GO:0003700">
    <property type="term" value="F:DNA-binding transcription factor activity"/>
    <property type="evidence" value="ECO:0007669"/>
    <property type="project" value="InterPro"/>
</dbReference>
<dbReference type="NCBIfam" id="TIGR01557">
    <property type="entry name" value="myb_SHAQKYF"/>
    <property type="match status" value="1"/>
</dbReference>
<evidence type="ECO:0000256" key="2">
    <source>
        <dbReference type="ARBA" id="ARBA00023163"/>
    </source>
</evidence>
<dbReference type="InterPro" id="IPR046955">
    <property type="entry name" value="PHR1-like"/>
</dbReference>
<feature type="domain" description="MYB-CC type transcription factor LHEQLE-containing" evidence="5">
    <location>
        <begin position="295"/>
        <end position="342"/>
    </location>
</feature>
<evidence type="ECO:0000259" key="5">
    <source>
        <dbReference type="Pfam" id="PF14379"/>
    </source>
</evidence>
<evidence type="ECO:0000259" key="4">
    <source>
        <dbReference type="Pfam" id="PF00249"/>
    </source>
</evidence>
<keyword evidence="2" id="KW-0804">Transcription</keyword>
<keyword evidence="3" id="KW-0539">Nucleus</keyword>
<dbReference type="Gene3D" id="1.10.10.60">
    <property type="entry name" value="Homeodomain-like"/>
    <property type="match status" value="1"/>
</dbReference>
<dbReference type="EMBL" id="JACGCM010001219">
    <property type="protein sequence ID" value="KAF6158781.1"/>
    <property type="molecule type" value="Genomic_DNA"/>
</dbReference>